<dbReference type="PANTHER" id="PTHR12213">
    <property type="entry name" value="CORRINOID ADENOSYLTRANSFERASE"/>
    <property type="match status" value="1"/>
</dbReference>
<comment type="caution">
    <text evidence="6">The sequence shown here is derived from an EMBL/GenBank/DDBJ whole genome shotgun (WGS) entry which is preliminary data.</text>
</comment>
<evidence type="ECO:0000313" key="6">
    <source>
        <dbReference type="EMBL" id="NVN40699.1"/>
    </source>
</evidence>
<dbReference type="GO" id="GO:0005524">
    <property type="term" value="F:ATP binding"/>
    <property type="evidence" value="ECO:0007669"/>
    <property type="project" value="UniProtKB-UniRule"/>
</dbReference>
<evidence type="ECO:0000256" key="3">
    <source>
        <dbReference type="ARBA" id="ARBA00022840"/>
    </source>
</evidence>
<dbReference type="AlphaFoldDB" id="A0A850PDE2"/>
<evidence type="ECO:0000256" key="4">
    <source>
        <dbReference type="RuleBase" id="RU366026"/>
    </source>
</evidence>
<protein>
    <recommendedName>
        <fullName evidence="4">Corrinoid adenosyltransferase</fullName>
        <ecNumber evidence="4">2.5.1.17</ecNumber>
    </recommendedName>
    <alternativeName>
        <fullName evidence="4">Cob(II)alamin adenosyltransferase</fullName>
    </alternativeName>
    <alternativeName>
        <fullName evidence="4">Cob(II)yrinic acid a,c-diamide adenosyltransferase</fullName>
    </alternativeName>
    <alternativeName>
        <fullName evidence="4">Cobinamide/cobalamin adenosyltransferase</fullName>
    </alternativeName>
</protein>
<gene>
    <name evidence="6" type="ORF">HUK82_09000</name>
</gene>
<keyword evidence="2 4" id="KW-0547">Nucleotide-binding</keyword>
<dbReference type="Gene3D" id="1.20.1200.10">
    <property type="entry name" value="Cobalamin adenosyltransferase-like"/>
    <property type="match status" value="1"/>
</dbReference>
<comment type="catalytic activity">
    <reaction evidence="4">
        <text>2 cob(II)yrinate a,c diamide + reduced [electron-transfer flavoprotein] + 2 ATP = 2 adenosylcob(III)yrinate a,c-diamide + 2 triphosphate + oxidized [electron-transfer flavoprotein] + 3 H(+)</text>
        <dbReference type="Rhea" id="RHEA:11528"/>
        <dbReference type="Rhea" id="RHEA-COMP:10685"/>
        <dbReference type="Rhea" id="RHEA-COMP:10686"/>
        <dbReference type="ChEBI" id="CHEBI:15378"/>
        <dbReference type="ChEBI" id="CHEBI:18036"/>
        <dbReference type="ChEBI" id="CHEBI:30616"/>
        <dbReference type="ChEBI" id="CHEBI:57692"/>
        <dbReference type="ChEBI" id="CHEBI:58307"/>
        <dbReference type="ChEBI" id="CHEBI:58503"/>
        <dbReference type="ChEBI" id="CHEBI:58537"/>
        <dbReference type="EC" id="2.5.1.17"/>
    </reaction>
</comment>
<dbReference type="RefSeq" id="WP_176613654.1">
    <property type="nucleotide sequence ID" value="NZ_JABXXR010000059.1"/>
</dbReference>
<evidence type="ECO:0000256" key="1">
    <source>
        <dbReference type="ARBA" id="ARBA00022679"/>
    </source>
</evidence>
<dbReference type="PANTHER" id="PTHR12213:SF0">
    <property type="entry name" value="CORRINOID ADENOSYLTRANSFERASE MMAB"/>
    <property type="match status" value="1"/>
</dbReference>
<dbReference type="SUPFAM" id="SSF89028">
    <property type="entry name" value="Cobalamin adenosyltransferase-like"/>
    <property type="match status" value="1"/>
</dbReference>
<keyword evidence="3 4" id="KW-0067">ATP-binding</keyword>
<comment type="similarity">
    <text evidence="4">Belongs to the Cob(I)alamin adenosyltransferase family.</text>
</comment>
<name>A0A850PDE2_9PROT</name>
<organism evidence="6 7">
    <name type="scientific">Ameyamaea chiangmaiensis</name>
    <dbReference type="NCBI Taxonomy" id="442969"/>
    <lineage>
        <taxon>Bacteria</taxon>
        <taxon>Pseudomonadati</taxon>
        <taxon>Pseudomonadota</taxon>
        <taxon>Alphaproteobacteria</taxon>
        <taxon>Acetobacterales</taxon>
        <taxon>Acetobacteraceae</taxon>
        <taxon>Ameyamaea</taxon>
    </lineage>
</organism>
<proteinExistence type="inferred from homology"/>
<dbReference type="NCBIfam" id="TIGR00636">
    <property type="entry name" value="PduO_Nterm"/>
    <property type="match status" value="1"/>
</dbReference>
<keyword evidence="4" id="KW-0169">Cobalamin biosynthesis</keyword>
<dbReference type="InterPro" id="IPR016030">
    <property type="entry name" value="CblAdoTrfase-like"/>
</dbReference>
<comment type="pathway">
    <text evidence="4">Cofactor biosynthesis; adenosylcobalamin biosynthesis; adenosylcobalamin from cob(II)yrinate a,c-diamide: step 2/7.</text>
</comment>
<dbReference type="UniPathway" id="UPA00148">
    <property type="reaction ID" value="UER00233"/>
</dbReference>
<keyword evidence="1 4" id="KW-0808">Transferase</keyword>
<accession>A0A850PDE2</accession>
<dbReference type="InterPro" id="IPR029499">
    <property type="entry name" value="PduO-typ"/>
</dbReference>
<comment type="catalytic activity">
    <reaction evidence="4">
        <text>2 cob(II)alamin + reduced [electron-transfer flavoprotein] + 2 ATP = 2 adenosylcob(III)alamin + 2 triphosphate + oxidized [electron-transfer flavoprotein] + 3 H(+)</text>
        <dbReference type="Rhea" id="RHEA:28671"/>
        <dbReference type="Rhea" id="RHEA-COMP:10685"/>
        <dbReference type="Rhea" id="RHEA-COMP:10686"/>
        <dbReference type="ChEBI" id="CHEBI:15378"/>
        <dbReference type="ChEBI" id="CHEBI:16304"/>
        <dbReference type="ChEBI" id="CHEBI:18036"/>
        <dbReference type="ChEBI" id="CHEBI:18408"/>
        <dbReference type="ChEBI" id="CHEBI:30616"/>
        <dbReference type="ChEBI" id="CHEBI:57692"/>
        <dbReference type="ChEBI" id="CHEBI:58307"/>
        <dbReference type="EC" id="2.5.1.17"/>
    </reaction>
</comment>
<dbReference type="InterPro" id="IPR036451">
    <property type="entry name" value="CblAdoTrfase-like_sf"/>
</dbReference>
<reference evidence="6 7" key="1">
    <citation type="submission" date="2020-06" db="EMBL/GenBank/DDBJ databases">
        <title>Description of novel acetic acid bacteria.</title>
        <authorList>
            <person name="Sombolestani A."/>
        </authorList>
    </citation>
    <scope>NUCLEOTIDE SEQUENCE [LARGE SCALE GENOMIC DNA]</scope>
    <source>
        <strain evidence="6 7">LMG 27010</strain>
    </source>
</reference>
<evidence type="ECO:0000259" key="5">
    <source>
        <dbReference type="Pfam" id="PF01923"/>
    </source>
</evidence>
<dbReference type="GO" id="GO:0008817">
    <property type="term" value="F:corrinoid adenosyltransferase activity"/>
    <property type="evidence" value="ECO:0007669"/>
    <property type="project" value="UniProtKB-UniRule"/>
</dbReference>
<dbReference type="GO" id="GO:0009236">
    <property type="term" value="P:cobalamin biosynthetic process"/>
    <property type="evidence" value="ECO:0007669"/>
    <property type="project" value="UniProtKB-UniRule"/>
</dbReference>
<feature type="domain" description="Cobalamin adenosyltransferase-like" evidence="5">
    <location>
        <begin position="21"/>
        <end position="183"/>
    </location>
</feature>
<evidence type="ECO:0000313" key="7">
    <source>
        <dbReference type="Proteomes" id="UP000585665"/>
    </source>
</evidence>
<dbReference type="EMBL" id="JABXXR010000059">
    <property type="protein sequence ID" value="NVN40699.1"/>
    <property type="molecule type" value="Genomic_DNA"/>
</dbReference>
<dbReference type="EC" id="2.5.1.17" evidence="4"/>
<keyword evidence="7" id="KW-1185">Reference proteome</keyword>
<evidence type="ECO:0000256" key="2">
    <source>
        <dbReference type="ARBA" id="ARBA00022741"/>
    </source>
</evidence>
<dbReference type="Proteomes" id="UP000585665">
    <property type="component" value="Unassembled WGS sequence"/>
</dbReference>
<dbReference type="Pfam" id="PF01923">
    <property type="entry name" value="Cob_adeno_trans"/>
    <property type="match status" value="1"/>
</dbReference>
<sequence>MAVDEGPRPAGRGPVRIDVVTTRGGDRGETSLASGVRVSKSSVRIDALGELDEANAVLGLLATSLVGAQGRLDEVRHLQALLFDVGALVCQPGAAAPADMGAEAVAWIEAATQSLQIRQAALTSFILPGGSQPSAWAHLARTVVRRAERAVVRVTQTEPGSVPSDVALILNRMSDYLFVLGRHLNEDGRADILWQPRARSRPDGA</sequence>